<evidence type="ECO:0000256" key="2">
    <source>
        <dbReference type="ARBA" id="ARBA00022448"/>
    </source>
</evidence>
<dbReference type="InterPro" id="IPR036640">
    <property type="entry name" value="ABC1_TM_sf"/>
</dbReference>
<accession>A0A402BDY2</accession>
<feature type="domain" description="ABC transporter" evidence="10">
    <location>
        <begin position="375"/>
        <end position="615"/>
    </location>
</feature>
<sequence length="621" mass="70444">MMIINPGGPPRRSPHIEDDEKFRLKKLFTSFKILPRVLGLVWDAHPWLLLAMAFVTLLSAFVPVAQVILVGLLIDRTLEAITHQTLDPIWFPVILQLIISLLNQLLLNLDSLIQALLQDRVSSHIQLMILQKADTLDLSFFEDPDFYDTLRYASQESQNRPITMITQTFNLCQTVVTLLSLCAFLFRLSWWIALVGLVIPIPSFIANAYFGLKNYWMLRWQSPEKRQQLYLNSVMTTDEYNKEVKLFNLGAFFTKRYKDLADKFYYQNRGLQAVRSFSNFFWTALSVIANSIMYLYIAYLAVLRIISLGALSQFTLAVTQAGQQFQNALNGLTSMYEHTLYIDNLFTFLTYQPKIVSPLDPEPIAVPVQQSGLSIEFRNVSFTYPGKTEPALKNVSFLLRAGETIALVGRNGAGKTTLVKLLTRLYDPDEGEVLIGGKNVKAYSIYELREHIGVIFQDFVKYNLTVQENIGVGKVSEFDNRSTVRAAAQKSGADEVISRLDDGYQSLLGHWFGNGVQLSGGEWQKIALARAFIRDAPILVLDEPTSALDAKSEYDIFTRFHSLTSEKTTLFISHRFSTVRLADRIFLLDNGAIIESGSHQDLLKLDGQYAELFNLQAEAYR</sequence>
<dbReference type="PANTHER" id="PTHR43394:SF1">
    <property type="entry name" value="ATP-BINDING CASSETTE SUB-FAMILY B MEMBER 10, MITOCHONDRIAL"/>
    <property type="match status" value="1"/>
</dbReference>
<dbReference type="PANTHER" id="PTHR43394">
    <property type="entry name" value="ATP-DEPENDENT PERMEASE MDL1, MITOCHONDRIAL"/>
    <property type="match status" value="1"/>
</dbReference>
<dbReference type="SMART" id="SM00382">
    <property type="entry name" value="AAA"/>
    <property type="match status" value="1"/>
</dbReference>
<feature type="domain" description="ABC transmembrane type-1" evidence="11">
    <location>
        <begin position="50"/>
        <end position="337"/>
    </location>
</feature>
<keyword evidence="4 9" id="KW-0812">Transmembrane</keyword>
<dbReference type="GO" id="GO:0005886">
    <property type="term" value="C:plasma membrane"/>
    <property type="evidence" value="ECO:0007669"/>
    <property type="project" value="UniProtKB-SubCell"/>
</dbReference>
<comment type="caution">
    <text evidence="12">The sequence shown here is derived from an EMBL/GenBank/DDBJ whole genome shotgun (WGS) entry which is preliminary data.</text>
</comment>
<proteinExistence type="predicted"/>
<reference evidence="13" key="1">
    <citation type="submission" date="2018-12" db="EMBL/GenBank/DDBJ databases">
        <title>Tengunoibacter tsumagoiensis gen. nov., sp. nov., Dictyobacter kobayashii sp. nov., D. alpinus sp. nov., and D. joshuensis sp. nov. and description of Dictyobacteraceae fam. nov. within the order Ktedonobacterales isolated from Tengu-no-mugimeshi.</title>
        <authorList>
            <person name="Wang C.M."/>
            <person name="Zheng Y."/>
            <person name="Sakai Y."/>
            <person name="Toyoda A."/>
            <person name="Minakuchi Y."/>
            <person name="Abe K."/>
            <person name="Yokota A."/>
            <person name="Yabe S."/>
        </authorList>
    </citation>
    <scope>NUCLEOTIDE SEQUENCE [LARGE SCALE GENOMIC DNA]</scope>
    <source>
        <strain evidence="13">Uno16</strain>
    </source>
</reference>
<keyword evidence="3" id="KW-1003">Cell membrane</keyword>
<keyword evidence="13" id="KW-1185">Reference proteome</keyword>
<keyword evidence="6" id="KW-0067">ATP-binding</keyword>
<dbReference type="Gene3D" id="1.20.1560.10">
    <property type="entry name" value="ABC transporter type 1, transmembrane domain"/>
    <property type="match status" value="1"/>
</dbReference>
<evidence type="ECO:0000313" key="13">
    <source>
        <dbReference type="Proteomes" id="UP000287171"/>
    </source>
</evidence>
<evidence type="ECO:0000313" key="12">
    <source>
        <dbReference type="EMBL" id="GCE29584.1"/>
    </source>
</evidence>
<feature type="transmembrane region" description="Helical" evidence="9">
    <location>
        <begin position="279"/>
        <end position="302"/>
    </location>
</feature>
<dbReference type="SUPFAM" id="SSF52540">
    <property type="entry name" value="P-loop containing nucleoside triphosphate hydrolases"/>
    <property type="match status" value="1"/>
</dbReference>
<dbReference type="Pfam" id="PF00005">
    <property type="entry name" value="ABC_tran"/>
    <property type="match status" value="1"/>
</dbReference>
<keyword evidence="2" id="KW-0813">Transport</keyword>
<dbReference type="Gene3D" id="3.40.50.300">
    <property type="entry name" value="P-loop containing nucleotide triphosphate hydrolases"/>
    <property type="match status" value="1"/>
</dbReference>
<feature type="transmembrane region" description="Helical" evidence="9">
    <location>
        <begin position="47"/>
        <end position="74"/>
    </location>
</feature>
<dbReference type="GO" id="GO:0015421">
    <property type="term" value="F:ABC-type oligopeptide transporter activity"/>
    <property type="evidence" value="ECO:0007669"/>
    <property type="project" value="TreeGrafter"/>
</dbReference>
<evidence type="ECO:0000256" key="6">
    <source>
        <dbReference type="ARBA" id="ARBA00022840"/>
    </source>
</evidence>
<dbReference type="InterPro" id="IPR017871">
    <property type="entry name" value="ABC_transporter-like_CS"/>
</dbReference>
<dbReference type="PROSITE" id="PS50929">
    <property type="entry name" value="ABC_TM1F"/>
    <property type="match status" value="1"/>
</dbReference>
<evidence type="ECO:0000256" key="5">
    <source>
        <dbReference type="ARBA" id="ARBA00022741"/>
    </source>
</evidence>
<dbReference type="PROSITE" id="PS00211">
    <property type="entry name" value="ABC_TRANSPORTER_1"/>
    <property type="match status" value="1"/>
</dbReference>
<evidence type="ECO:0000256" key="1">
    <source>
        <dbReference type="ARBA" id="ARBA00004651"/>
    </source>
</evidence>
<evidence type="ECO:0000256" key="8">
    <source>
        <dbReference type="ARBA" id="ARBA00023136"/>
    </source>
</evidence>
<dbReference type="OrthoDB" id="9806127at2"/>
<evidence type="ECO:0000256" key="4">
    <source>
        <dbReference type="ARBA" id="ARBA00022692"/>
    </source>
</evidence>
<evidence type="ECO:0000259" key="11">
    <source>
        <dbReference type="PROSITE" id="PS50929"/>
    </source>
</evidence>
<dbReference type="InterPro" id="IPR011527">
    <property type="entry name" value="ABC1_TM_dom"/>
</dbReference>
<dbReference type="GO" id="GO:0005524">
    <property type="term" value="F:ATP binding"/>
    <property type="evidence" value="ECO:0007669"/>
    <property type="project" value="UniProtKB-KW"/>
</dbReference>
<dbReference type="InterPro" id="IPR039421">
    <property type="entry name" value="Type_1_exporter"/>
</dbReference>
<dbReference type="AlphaFoldDB" id="A0A402BDY2"/>
<dbReference type="EMBL" id="BIFT01000002">
    <property type="protein sequence ID" value="GCE29584.1"/>
    <property type="molecule type" value="Genomic_DNA"/>
</dbReference>
<evidence type="ECO:0000256" key="3">
    <source>
        <dbReference type="ARBA" id="ARBA00022475"/>
    </source>
</evidence>
<dbReference type="SUPFAM" id="SSF90123">
    <property type="entry name" value="ABC transporter transmembrane region"/>
    <property type="match status" value="1"/>
</dbReference>
<protein>
    <submittedName>
        <fullName evidence="12">Multidrug ABC transporter permease</fullName>
    </submittedName>
</protein>
<dbReference type="InterPro" id="IPR003439">
    <property type="entry name" value="ABC_transporter-like_ATP-bd"/>
</dbReference>
<organism evidence="12 13">
    <name type="scientific">Dictyobacter alpinus</name>
    <dbReference type="NCBI Taxonomy" id="2014873"/>
    <lineage>
        <taxon>Bacteria</taxon>
        <taxon>Bacillati</taxon>
        <taxon>Chloroflexota</taxon>
        <taxon>Ktedonobacteria</taxon>
        <taxon>Ktedonobacterales</taxon>
        <taxon>Dictyobacteraceae</taxon>
        <taxon>Dictyobacter</taxon>
    </lineage>
</organism>
<name>A0A402BDY2_9CHLR</name>
<feature type="transmembrane region" description="Helical" evidence="9">
    <location>
        <begin position="188"/>
        <end position="212"/>
    </location>
</feature>
<evidence type="ECO:0000259" key="10">
    <source>
        <dbReference type="PROSITE" id="PS50893"/>
    </source>
</evidence>
<dbReference type="GO" id="GO:0016887">
    <property type="term" value="F:ATP hydrolysis activity"/>
    <property type="evidence" value="ECO:0007669"/>
    <property type="project" value="InterPro"/>
</dbReference>
<dbReference type="PROSITE" id="PS50893">
    <property type="entry name" value="ABC_TRANSPORTER_2"/>
    <property type="match status" value="1"/>
</dbReference>
<gene>
    <name evidence="12" type="ORF">KDA_50680</name>
</gene>
<dbReference type="RefSeq" id="WP_126629822.1">
    <property type="nucleotide sequence ID" value="NZ_BIFT01000002.1"/>
</dbReference>
<comment type="subcellular location">
    <subcellularLocation>
        <location evidence="1">Cell membrane</location>
        <topology evidence="1">Multi-pass membrane protein</topology>
    </subcellularLocation>
</comment>
<evidence type="ECO:0000256" key="7">
    <source>
        <dbReference type="ARBA" id="ARBA00022989"/>
    </source>
</evidence>
<dbReference type="FunFam" id="3.40.50.300:FF:000221">
    <property type="entry name" value="Multidrug ABC transporter ATP-binding protein"/>
    <property type="match status" value="1"/>
</dbReference>
<keyword evidence="8 9" id="KW-0472">Membrane</keyword>
<dbReference type="Proteomes" id="UP000287171">
    <property type="component" value="Unassembled WGS sequence"/>
</dbReference>
<keyword evidence="7 9" id="KW-1133">Transmembrane helix</keyword>
<evidence type="ECO:0000256" key="9">
    <source>
        <dbReference type="SAM" id="Phobius"/>
    </source>
</evidence>
<dbReference type="InterPro" id="IPR027417">
    <property type="entry name" value="P-loop_NTPase"/>
</dbReference>
<dbReference type="InterPro" id="IPR003593">
    <property type="entry name" value="AAA+_ATPase"/>
</dbReference>
<keyword evidence="5" id="KW-0547">Nucleotide-binding</keyword>